<dbReference type="InterPro" id="IPR015914">
    <property type="entry name" value="PAPs_N"/>
</dbReference>
<feature type="domain" description="Calcineurin-like phosphoesterase" evidence="3">
    <location>
        <begin position="162"/>
        <end position="324"/>
    </location>
</feature>
<evidence type="ECO:0000256" key="1">
    <source>
        <dbReference type="ARBA" id="ARBA00022729"/>
    </source>
</evidence>
<reference evidence="6" key="1">
    <citation type="submission" date="2021-04" db="EMBL/GenBank/DDBJ databases">
        <authorList>
            <person name="Rodrigo-Torres L."/>
            <person name="Arahal R. D."/>
            <person name="Lucena T."/>
        </authorList>
    </citation>
    <scope>NUCLEOTIDE SEQUENCE</scope>
    <source>
        <strain evidence="6">AS29M-1</strain>
    </source>
</reference>
<dbReference type="Pfam" id="PF18962">
    <property type="entry name" value="Por_Secre_tail"/>
    <property type="match status" value="1"/>
</dbReference>
<evidence type="ECO:0000259" key="5">
    <source>
        <dbReference type="Pfam" id="PF18962"/>
    </source>
</evidence>
<keyword evidence="1 2" id="KW-0732">Signal</keyword>
<dbReference type="SUPFAM" id="SSF56300">
    <property type="entry name" value="Metallo-dependent phosphatases"/>
    <property type="match status" value="1"/>
</dbReference>
<evidence type="ECO:0000256" key="2">
    <source>
        <dbReference type="SAM" id="SignalP"/>
    </source>
</evidence>
<protein>
    <recommendedName>
        <fullName evidence="8">T9SS C-terminal target domain-containing protein</fullName>
    </recommendedName>
</protein>
<dbReference type="InterPro" id="IPR008963">
    <property type="entry name" value="Purple_acid_Pase-like_N"/>
</dbReference>
<feature type="signal peptide" evidence="2">
    <location>
        <begin position="1"/>
        <end position="22"/>
    </location>
</feature>
<dbReference type="AlphaFoldDB" id="A0A916JMT3"/>
<dbReference type="InterPro" id="IPR004843">
    <property type="entry name" value="Calcineurin-like_PHP"/>
</dbReference>
<dbReference type="PANTHER" id="PTHR22953:SF153">
    <property type="entry name" value="PURPLE ACID PHOSPHATASE"/>
    <property type="match status" value="1"/>
</dbReference>
<evidence type="ECO:0000259" key="3">
    <source>
        <dbReference type="Pfam" id="PF00149"/>
    </source>
</evidence>
<dbReference type="EMBL" id="OU015584">
    <property type="protein sequence ID" value="CAG5081581.1"/>
    <property type="molecule type" value="Genomic_DNA"/>
</dbReference>
<accession>A0A916JMT3</accession>
<dbReference type="Pfam" id="PF16656">
    <property type="entry name" value="Pur_ac_phosph_N"/>
    <property type="match status" value="1"/>
</dbReference>
<evidence type="ECO:0000313" key="6">
    <source>
        <dbReference type="EMBL" id="CAG5081581.1"/>
    </source>
</evidence>
<dbReference type="GO" id="GO:0003993">
    <property type="term" value="F:acid phosphatase activity"/>
    <property type="evidence" value="ECO:0007669"/>
    <property type="project" value="InterPro"/>
</dbReference>
<feature type="domain" description="Purple acid phosphatase N-terminal" evidence="4">
    <location>
        <begin position="28"/>
        <end position="114"/>
    </location>
</feature>
<dbReference type="InterPro" id="IPR039331">
    <property type="entry name" value="PAPs-like"/>
</dbReference>
<dbReference type="Gene3D" id="3.60.21.10">
    <property type="match status" value="1"/>
</dbReference>
<evidence type="ECO:0000259" key="4">
    <source>
        <dbReference type="Pfam" id="PF16656"/>
    </source>
</evidence>
<feature type="chain" id="PRO_5036825435" description="T9SS C-terminal target domain-containing protein" evidence="2">
    <location>
        <begin position="23"/>
        <end position="524"/>
    </location>
</feature>
<dbReference type="SUPFAM" id="SSF49363">
    <property type="entry name" value="Purple acid phosphatase, N-terminal domain"/>
    <property type="match status" value="1"/>
</dbReference>
<evidence type="ECO:0008006" key="8">
    <source>
        <dbReference type="Google" id="ProtNLM"/>
    </source>
</evidence>
<evidence type="ECO:0000313" key="7">
    <source>
        <dbReference type="Proteomes" id="UP000683507"/>
    </source>
</evidence>
<feature type="domain" description="Secretion system C-terminal sorting" evidence="5">
    <location>
        <begin position="452"/>
        <end position="521"/>
    </location>
</feature>
<proteinExistence type="predicted"/>
<keyword evidence="7" id="KW-1185">Reference proteome</keyword>
<organism evidence="6 7">
    <name type="scientific">Parvicella tangerina</name>
    <dbReference type="NCBI Taxonomy" id="2829795"/>
    <lineage>
        <taxon>Bacteria</taxon>
        <taxon>Pseudomonadati</taxon>
        <taxon>Bacteroidota</taxon>
        <taxon>Flavobacteriia</taxon>
        <taxon>Flavobacteriales</taxon>
        <taxon>Parvicellaceae</taxon>
        <taxon>Parvicella</taxon>
    </lineage>
</organism>
<name>A0A916JMT3_9FLAO</name>
<dbReference type="InterPro" id="IPR026444">
    <property type="entry name" value="Secre_tail"/>
</dbReference>
<dbReference type="PANTHER" id="PTHR22953">
    <property type="entry name" value="ACID PHOSPHATASE RELATED"/>
    <property type="match status" value="1"/>
</dbReference>
<gene>
    <name evidence="6" type="ORF">CRYO30217_01675</name>
</gene>
<dbReference type="Proteomes" id="UP000683507">
    <property type="component" value="Chromosome"/>
</dbReference>
<dbReference type="NCBIfam" id="TIGR04183">
    <property type="entry name" value="Por_Secre_tail"/>
    <property type="match status" value="1"/>
</dbReference>
<dbReference type="KEGG" id="ptan:CRYO30217_01675"/>
<dbReference type="Pfam" id="PF00149">
    <property type="entry name" value="Metallophos"/>
    <property type="match status" value="1"/>
</dbReference>
<dbReference type="InterPro" id="IPR029052">
    <property type="entry name" value="Metallo-depent_PP-like"/>
</dbReference>
<dbReference type="GO" id="GO:0046872">
    <property type="term" value="F:metal ion binding"/>
    <property type="evidence" value="ECO:0007669"/>
    <property type="project" value="InterPro"/>
</dbReference>
<dbReference type="Gene3D" id="2.60.40.380">
    <property type="entry name" value="Purple acid phosphatase-like, N-terminal"/>
    <property type="match status" value="1"/>
</dbReference>
<sequence length="524" mass="58705">MKTTLYIAILALFTFTCKISFSTTNNYLLSYRDDPATTVVVSWGGDDGTVYYGTSDEGTNYTNYPSNHTTDRTGNAHGHNRYFARLTGLTPNTMYYFVIHDANGATSNRFKFKTLSDDPNDPISFINGGDTRDGFKVFGIYTEDCPSGDCLEMRRAGNDLVALIRPDFVAFNGDYVQNQITSDTQQEWDTWLTDWQRTISSDGRMYPIMHSRGNHEDASDTYELFDIPQEEYYALNFHGGLIRYYSLNTEIDACNGVNQLNWLTSDLQMHSSGGLSDPVWKIAQYHSPTYAIGKDGNLETDQMSCWVNLFEQYGVDLVSESDSHSTKWTWPCKANSNNDDFEQANDGIVYIGEGQWGAPHRDIYYTGANEKPYVRNHGTFDNFFFIKVNQNSITIQCVKFENINSVTPSTDDNLGHDLPAGVTLWNPSNGDMVVITNPSANVAEVEGKVDAIFPVPATSEVNIQFKENTSGTLELYNALGKLCKSESVNGTTHTLDIEDACSGVNYIYIKSEDGTVESYKIVKE</sequence>
<dbReference type="RefSeq" id="WP_258541867.1">
    <property type="nucleotide sequence ID" value="NZ_OU015584.1"/>
</dbReference>